<gene>
    <name evidence="2" type="ORF">SAMN05216454_102138</name>
</gene>
<reference evidence="2 3" key="1">
    <citation type="submission" date="2016-10" db="EMBL/GenBank/DDBJ databases">
        <authorList>
            <person name="de Groot N.N."/>
        </authorList>
    </citation>
    <scope>NUCLEOTIDE SEQUENCE [LARGE SCALE GENOMIC DNA]</scope>
    <source>
        <strain evidence="2 3">Calf135</strain>
    </source>
</reference>
<dbReference type="STRING" id="215200.SAMN05216454_102138"/>
<dbReference type="Proteomes" id="UP000199512">
    <property type="component" value="Unassembled WGS sequence"/>
</dbReference>
<dbReference type="OrthoDB" id="9773293at2"/>
<dbReference type="Pfam" id="PF00561">
    <property type="entry name" value="Abhydrolase_1"/>
    <property type="match status" value="1"/>
</dbReference>
<feature type="domain" description="AB hydrolase-1" evidence="1">
    <location>
        <begin position="23"/>
        <end position="255"/>
    </location>
</feature>
<dbReference type="InterPro" id="IPR050266">
    <property type="entry name" value="AB_hydrolase_sf"/>
</dbReference>
<sequence length="275" mass="32042">MIFTNSEGLKIYYRDSGEENLQTVIFLHSWGSSQVDFEYTFKNLDGYRKIIYDHRGFGKSDRPERNMSLRTLAEDLKELIEKLKIENPILVGYSMGACVLFKYIELFGDKNIKSLVICDMTPKIISDDTWDLGIVDGNYGQKEFMESIAMQFDNMLDAYIKLFTDIDPKLKGRNNKVLKKVINMELEKNSYYSITSMWFSMGYEDFRESVKKIKVPTALFFAKPGSLVNPKVVEYLEESIEDTYTRMFENSSHSFVSSKPKKFKSELELFLKTLK</sequence>
<accession>A0A1H8FJ04</accession>
<dbReference type="InterPro" id="IPR029058">
    <property type="entry name" value="AB_hydrolase_fold"/>
</dbReference>
<protein>
    <submittedName>
        <fullName evidence="2">Pimeloyl-ACP methyl ester carboxylesterase</fullName>
    </submittedName>
</protein>
<evidence type="ECO:0000259" key="1">
    <source>
        <dbReference type="Pfam" id="PF00561"/>
    </source>
</evidence>
<dbReference type="EMBL" id="FODF01000002">
    <property type="protein sequence ID" value="SEN31699.1"/>
    <property type="molecule type" value="Genomic_DNA"/>
</dbReference>
<evidence type="ECO:0000313" key="2">
    <source>
        <dbReference type="EMBL" id="SEN31699.1"/>
    </source>
</evidence>
<dbReference type="PANTHER" id="PTHR43798">
    <property type="entry name" value="MONOACYLGLYCEROL LIPASE"/>
    <property type="match status" value="1"/>
</dbReference>
<dbReference type="AlphaFoldDB" id="A0A1H8FJ04"/>
<dbReference type="RefSeq" id="WP_091974105.1">
    <property type="nucleotide sequence ID" value="NZ_FODF01000002.1"/>
</dbReference>
<keyword evidence="3" id="KW-1185">Reference proteome</keyword>
<dbReference type="InterPro" id="IPR000073">
    <property type="entry name" value="AB_hydrolase_1"/>
</dbReference>
<proteinExistence type="predicted"/>
<dbReference type="SUPFAM" id="SSF53474">
    <property type="entry name" value="alpha/beta-Hydrolases"/>
    <property type="match status" value="1"/>
</dbReference>
<dbReference type="Gene3D" id="3.40.50.1820">
    <property type="entry name" value="alpha/beta hydrolase"/>
    <property type="match status" value="1"/>
</dbReference>
<organism evidence="2 3">
    <name type="scientific">Peptostreptococcus russellii</name>
    <dbReference type="NCBI Taxonomy" id="215200"/>
    <lineage>
        <taxon>Bacteria</taxon>
        <taxon>Bacillati</taxon>
        <taxon>Bacillota</taxon>
        <taxon>Clostridia</taxon>
        <taxon>Peptostreptococcales</taxon>
        <taxon>Peptostreptococcaceae</taxon>
        <taxon>Peptostreptococcus</taxon>
    </lineage>
</organism>
<dbReference type="GO" id="GO:0016020">
    <property type="term" value="C:membrane"/>
    <property type="evidence" value="ECO:0007669"/>
    <property type="project" value="TreeGrafter"/>
</dbReference>
<dbReference type="PANTHER" id="PTHR43798:SF33">
    <property type="entry name" value="HYDROLASE, PUTATIVE (AFU_ORTHOLOGUE AFUA_2G14860)-RELATED"/>
    <property type="match status" value="1"/>
</dbReference>
<name>A0A1H8FJ04_9FIRM</name>
<evidence type="ECO:0000313" key="3">
    <source>
        <dbReference type="Proteomes" id="UP000199512"/>
    </source>
</evidence>